<dbReference type="InterPro" id="IPR011429">
    <property type="entry name" value="Cyt_c_Planctomycete-type"/>
</dbReference>
<proteinExistence type="predicted"/>
<evidence type="ECO:0000259" key="4">
    <source>
        <dbReference type="Pfam" id="PF07635"/>
    </source>
</evidence>
<dbReference type="InterPro" id="IPR011444">
    <property type="entry name" value="DUF1549"/>
</dbReference>
<evidence type="ECO:0000259" key="3">
    <source>
        <dbReference type="Pfam" id="PF07587"/>
    </source>
</evidence>
<dbReference type="EMBL" id="CP036298">
    <property type="protein sequence ID" value="QDV22998.1"/>
    <property type="molecule type" value="Genomic_DNA"/>
</dbReference>
<keyword evidence="1" id="KW-0732">Signal</keyword>
<dbReference type="Pfam" id="PF07635">
    <property type="entry name" value="PSCyt1"/>
    <property type="match status" value="1"/>
</dbReference>
<feature type="signal peptide" evidence="1">
    <location>
        <begin position="1"/>
        <end position="19"/>
    </location>
</feature>
<dbReference type="PANTHER" id="PTHR35889:SF3">
    <property type="entry name" value="F-BOX DOMAIN-CONTAINING PROTEIN"/>
    <property type="match status" value="1"/>
</dbReference>
<feature type="chain" id="PRO_5022119482" evidence="1">
    <location>
        <begin position="20"/>
        <end position="1362"/>
    </location>
</feature>
<feature type="domain" description="DUF1553" evidence="3">
    <location>
        <begin position="799"/>
        <end position="1035"/>
    </location>
</feature>
<dbReference type="RefSeq" id="WP_145075424.1">
    <property type="nucleotide sequence ID" value="NZ_CP036298.1"/>
</dbReference>
<dbReference type="Proteomes" id="UP000318017">
    <property type="component" value="Chromosome"/>
</dbReference>
<protein>
    <submittedName>
        <fullName evidence="5">Planctomycete cytochrome C</fullName>
    </submittedName>
</protein>
<gene>
    <name evidence="5" type="ORF">Q31a_12910</name>
</gene>
<sequence precursor="true">MSCRLAALLFLCLVPRAFALEPPQLEFFEARIRPVLVEYCYECHNSTDSTEAGLALDYRGGILEGGAGGASVSLESPASSLLLEVMRHDIDGLEMPQGGPKLEPEILADFEKWIGMGLPDPRSEPPSESEMEQSQSWESTLKRRQQWWSFQPIQSIEPPASVVSERAGEVLSHPVDRFIDKKLQQEDLELAPLAEPTVLVRRVYYSLLGLPPTVSETLHWTSRLETTSRSERDAAWEALVQELLERPQFGERWARHWMDWIRYAESHGSEGDPAIDHAWLYRDYLIRALNADVPLDQLLREHLAGDLLAAPRINEELRINESAIGPAHLRMVFHGFAPTDAMEEKVRFTDDQVNVVSKAFLGLTVSCARCHNHKFDPISQADYYAMFGMLGACQPGRTVIDLPEVQQLHSLALQELKTQLRPALAQDWLASLERLPQRLLHDTELLARAEQADSILRPLGQLLKSQDSAAELSEAWQKLAADQATRASAWASTEQAEYLPAWDLAEERDYATWFPKGFGLASSTPATAGEFSVAVDGTQALTGIYPSGVYTHQLSTKHPARLSSPKFSVEDGSELWVYSCGSPNASLRYVVQDYPRNGTVYPVKQLQPQWKWQQFDVGYWSGDQLHIELAAAQDAPLLVKSDDRSWFGVRAAVVRATGQPAPVESAEHWQPIFDVANGAVPTTTAEVARLYCEAIRRALENWNAGSCSEAEALLLDACLREGLLANQLESLPLAEPILLQYRTLENEIPIPTRVPGVDETVAAEQPLFVRGDHKLLGEMVPRRFLEAFDATPYQSRQSGRLEFAEDLLRDDNPLTRRVLVNRIWHHLFGQGIVRTPDNFGRLGDLPSHPQLLDYLALRFDEQGWSAKELIRFIVTSQTWQASSQGTPRASEVDPENRWLSHANVRRLEAEAIRDSILQASGGLDLRMFGEPQSNTLTRRSVYGNVIRNALDPFLRVFDFPEPFSAVGRRDVTNVPAQSLTMLNDPQIDRYATDWAENLLANPELSTLEQRVQQMFLESLNRPASPSEVERLTEYLHNYRGVLEQELRQVAELTLKREQRERELANILQPVRQRLEAELKTARVAEPPLPVPLPIASWQFEQDATDAIGGMDCKLQADAALQDGRLRVQGGGYAVTSTLSQDVSVKTLEAWVQLDRLDQRGGGVMSLQSRNGGVFDAIVFGEQNPREWLAGSNSFSRTQAFAGAVESDAQERPVHVAIVYHADGRIVGYRNGEPYGQPYMSDGPTRFEAGDAVVSFGVRHLPASGNRLLSGAILGANLYDQALSETQIAYTSLAGPWIVTDRQVRQALSESDQALATQLREEIEQLRLSSQALHEKLPQDLDVGMWTALAKTIFTLKEFIYVR</sequence>
<dbReference type="Gene3D" id="2.60.120.200">
    <property type="match status" value="1"/>
</dbReference>
<evidence type="ECO:0000259" key="2">
    <source>
        <dbReference type="Pfam" id="PF07583"/>
    </source>
</evidence>
<dbReference type="InterPro" id="IPR022655">
    <property type="entry name" value="DUF1553"/>
</dbReference>
<evidence type="ECO:0000313" key="6">
    <source>
        <dbReference type="Proteomes" id="UP000318017"/>
    </source>
</evidence>
<name>A0A518G323_9BACT</name>
<keyword evidence="6" id="KW-1185">Reference proteome</keyword>
<dbReference type="Pfam" id="PF13385">
    <property type="entry name" value="Laminin_G_3"/>
    <property type="match status" value="1"/>
</dbReference>
<accession>A0A518G323</accession>
<dbReference type="SUPFAM" id="SSF49899">
    <property type="entry name" value="Concanavalin A-like lectins/glucanases"/>
    <property type="match status" value="1"/>
</dbReference>
<dbReference type="PANTHER" id="PTHR35889">
    <property type="entry name" value="CYCLOINULO-OLIGOSACCHARIDE FRUCTANOTRANSFERASE-RELATED"/>
    <property type="match status" value="1"/>
</dbReference>
<organism evidence="5 6">
    <name type="scientific">Aureliella helgolandensis</name>
    <dbReference type="NCBI Taxonomy" id="2527968"/>
    <lineage>
        <taxon>Bacteria</taxon>
        <taxon>Pseudomonadati</taxon>
        <taxon>Planctomycetota</taxon>
        <taxon>Planctomycetia</taxon>
        <taxon>Pirellulales</taxon>
        <taxon>Pirellulaceae</taxon>
        <taxon>Aureliella</taxon>
    </lineage>
</organism>
<feature type="domain" description="Cytochrome C Planctomycete-type" evidence="4">
    <location>
        <begin position="40"/>
        <end position="96"/>
    </location>
</feature>
<dbReference type="Pfam" id="PF07587">
    <property type="entry name" value="PSD1"/>
    <property type="match status" value="1"/>
</dbReference>
<feature type="domain" description="DUF1549" evidence="2">
    <location>
        <begin position="174"/>
        <end position="391"/>
    </location>
</feature>
<evidence type="ECO:0000256" key="1">
    <source>
        <dbReference type="SAM" id="SignalP"/>
    </source>
</evidence>
<evidence type="ECO:0000313" key="5">
    <source>
        <dbReference type="EMBL" id="QDV22998.1"/>
    </source>
</evidence>
<dbReference type="Pfam" id="PF07583">
    <property type="entry name" value="PSCyt2"/>
    <property type="match status" value="1"/>
</dbReference>
<reference evidence="5 6" key="1">
    <citation type="submission" date="2019-02" db="EMBL/GenBank/DDBJ databases">
        <title>Deep-cultivation of Planctomycetes and their phenomic and genomic characterization uncovers novel biology.</title>
        <authorList>
            <person name="Wiegand S."/>
            <person name="Jogler M."/>
            <person name="Boedeker C."/>
            <person name="Pinto D."/>
            <person name="Vollmers J."/>
            <person name="Rivas-Marin E."/>
            <person name="Kohn T."/>
            <person name="Peeters S.H."/>
            <person name="Heuer A."/>
            <person name="Rast P."/>
            <person name="Oberbeckmann S."/>
            <person name="Bunk B."/>
            <person name="Jeske O."/>
            <person name="Meyerdierks A."/>
            <person name="Storesund J.E."/>
            <person name="Kallscheuer N."/>
            <person name="Luecker S."/>
            <person name="Lage O.M."/>
            <person name="Pohl T."/>
            <person name="Merkel B.J."/>
            <person name="Hornburger P."/>
            <person name="Mueller R.-W."/>
            <person name="Bruemmer F."/>
            <person name="Labrenz M."/>
            <person name="Spormann A.M."/>
            <person name="Op den Camp H."/>
            <person name="Overmann J."/>
            <person name="Amann R."/>
            <person name="Jetten M.S.M."/>
            <person name="Mascher T."/>
            <person name="Medema M.H."/>
            <person name="Devos D.P."/>
            <person name="Kaster A.-K."/>
            <person name="Ovreas L."/>
            <person name="Rohde M."/>
            <person name="Galperin M.Y."/>
            <person name="Jogler C."/>
        </authorList>
    </citation>
    <scope>NUCLEOTIDE SEQUENCE [LARGE SCALE GENOMIC DNA]</scope>
    <source>
        <strain evidence="5 6">Q31a</strain>
    </source>
</reference>
<dbReference type="OrthoDB" id="127107at2"/>
<dbReference type="KEGG" id="ahel:Q31a_12910"/>
<dbReference type="InterPro" id="IPR013320">
    <property type="entry name" value="ConA-like_dom_sf"/>
</dbReference>